<sequence>MSFRDIFKSDSITKYVGFCLILIGMCRAFGVTTLDPVSQFGFSLSACFFTLADFWYYNYDRSQKLKVKKLTKLGFDSGKLYFWAMSTFQFFAVCSIIVIPYLYTIITNKSFLSLANDVTLLLGLGIVVSLIGIRRDHAVDEKIREVSSLMDQGSSDPNKVFGQIKDILDPEKLVEEMKKKRFSGVDNNTLSEIIKNLSETINEEVSNIERISRIHLEGKVEQCIGRFIWQSEIGVPIRVINLHKHVLKTQRGLTMKQLMNELNKFEFAKVIEIKKKHDGIYFTKIAEMKPLSTVMYN</sequence>
<accession>A0ABT3X4A4</accession>
<reference evidence="2 3" key="1">
    <citation type="submission" date="2022-11" db="EMBL/GenBank/DDBJ databases">
        <title>Study of microbial diversity in lake waters.</title>
        <authorList>
            <person name="Zhang J."/>
        </authorList>
    </citation>
    <scope>NUCLEOTIDE SEQUENCE [LARGE SCALE GENOMIC DNA]</scope>
    <source>
        <strain evidence="2 3">DT12</strain>
    </source>
</reference>
<protein>
    <submittedName>
        <fullName evidence="2">Uncharacterized protein</fullName>
    </submittedName>
</protein>
<evidence type="ECO:0000313" key="2">
    <source>
        <dbReference type="EMBL" id="MCX7571728.1"/>
    </source>
</evidence>
<dbReference type="RefSeq" id="WP_267152976.1">
    <property type="nucleotide sequence ID" value="NZ_JAPMLT010000012.1"/>
</dbReference>
<keyword evidence="1" id="KW-0472">Membrane</keyword>
<feature type="transmembrane region" description="Helical" evidence="1">
    <location>
        <begin position="114"/>
        <end position="133"/>
    </location>
</feature>
<organism evidence="2 3">
    <name type="scientific">Tumebacillus lacus</name>
    <dbReference type="NCBI Taxonomy" id="2995335"/>
    <lineage>
        <taxon>Bacteria</taxon>
        <taxon>Bacillati</taxon>
        <taxon>Bacillota</taxon>
        <taxon>Bacilli</taxon>
        <taxon>Bacillales</taxon>
        <taxon>Alicyclobacillaceae</taxon>
        <taxon>Tumebacillus</taxon>
    </lineage>
</organism>
<gene>
    <name evidence="2" type="ORF">OS242_17430</name>
</gene>
<feature type="transmembrane region" description="Helical" evidence="1">
    <location>
        <begin position="80"/>
        <end position="102"/>
    </location>
</feature>
<evidence type="ECO:0000313" key="3">
    <source>
        <dbReference type="Proteomes" id="UP001208017"/>
    </source>
</evidence>
<evidence type="ECO:0000256" key="1">
    <source>
        <dbReference type="SAM" id="Phobius"/>
    </source>
</evidence>
<proteinExistence type="predicted"/>
<keyword evidence="1" id="KW-0812">Transmembrane</keyword>
<name>A0ABT3X4A4_9BACL</name>
<feature type="transmembrane region" description="Helical" evidence="1">
    <location>
        <begin position="40"/>
        <end position="59"/>
    </location>
</feature>
<keyword evidence="1" id="KW-1133">Transmembrane helix</keyword>
<dbReference type="EMBL" id="JAPMLT010000012">
    <property type="protein sequence ID" value="MCX7571728.1"/>
    <property type="molecule type" value="Genomic_DNA"/>
</dbReference>
<comment type="caution">
    <text evidence="2">The sequence shown here is derived from an EMBL/GenBank/DDBJ whole genome shotgun (WGS) entry which is preliminary data.</text>
</comment>
<keyword evidence="3" id="KW-1185">Reference proteome</keyword>
<feature type="transmembrane region" description="Helical" evidence="1">
    <location>
        <begin position="12"/>
        <end position="34"/>
    </location>
</feature>
<dbReference type="Proteomes" id="UP001208017">
    <property type="component" value="Unassembled WGS sequence"/>
</dbReference>